<dbReference type="InterPro" id="IPR001138">
    <property type="entry name" value="Zn2Cys6_DnaBD"/>
</dbReference>
<evidence type="ECO:0000313" key="5">
    <source>
        <dbReference type="Proteomes" id="UP001578633"/>
    </source>
</evidence>
<dbReference type="Gene3D" id="4.10.240.10">
    <property type="entry name" value="Zn(2)-C6 fungal-type DNA-binding domain"/>
    <property type="match status" value="1"/>
</dbReference>
<dbReference type="Pfam" id="PF11951">
    <property type="entry name" value="Fungal_trans_2"/>
    <property type="match status" value="1"/>
</dbReference>
<dbReference type="PROSITE" id="PS50048">
    <property type="entry name" value="ZN2_CY6_FUNGAL_2"/>
    <property type="match status" value="1"/>
</dbReference>
<feature type="region of interest" description="Disordered" evidence="2">
    <location>
        <begin position="559"/>
        <end position="589"/>
    </location>
</feature>
<dbReference type="RefSeq" id="XP_069311670.1">
    <property type="nucleotide sequence ID" value="XM_069446718.1"/>
</dbReference>
<name>A0ABR3UX98_9PLEO</name>
<gene>
    <name evidence="4" type="ORF">ACET3X_001428</name>
</gene>
<feature type="compositionally biased region" description="Polar residues" evidence="2">
    <location>
        <begin position="570"/>
        <end position="589"/>
    </location>
</feature>
<dbReference type="GeneID" id="96081750"/>
<dbReference type="SUPFAM" id="SSF57701">
    <property type="entry name" value="Zn2/Cys6 DNA-binding domain"/>
    <property type="match status" value="1"/>
</dbReference>
<dbReference type="CDD" id="cd00067">
    <property type="entry name" value="GAL4"/>
    <property type="match status" value="1"/>
</dbReference>
<evidence type="ECO:0000256" key="1">
    <source>
        <dbReference type="ARBA" id="ARBA00023242"/>
    </source>
</evidence>
<comment type="caution">
    <text evidence="4">The sequence shown here is derived from an EMBL/GenBank/DDBJ whole genome shotgun (WGS) entry which is preliminary data.</text>
</comment>
<dbReference type="PANTHER" id="PTHR47657:SF12">
    <property type="entry name" value="ZN(II)2CYS6 TRANSCRIPTION FACTOR (EUROFUNG)"/>
    <property type="match status" value="1"/>
</dbReference>
<dbReference type="PANTHER" id="PTHR47657">
    <property type="entry name" value="STEROL REGULATORY ELEMENT-BINDING PROTEIN ECM22"/>
    <property type="match status" value="1"/>
</dbReference>
<evidence type="ECO:0000256" key="2">
    <source>
        <dbReference type="SAM" id="MobiDB-lite"/>
    </source>
</evidence>
<dbReference type="EMBL" id="JBHGVX010000001">
    <property type="protein sequence ID" value="KAL1801086.1"/>
    <property type="molecule type" value="Genomic_DNA"/>
</dbReference>
<evidence type="ECO:0000259" key="3">
    <source>
        <dbReference type="PROSITE" id="PS50048"/>
    </source>
</evidence>
<proteinExistence type="predicted"/>
<dbReference type="InterPro" id="IPR021858">
    <property type="entry name" value="Fun_TF"/>
</dbReference>
<keyword evidence="1" id="KW-0539">Nucleus</keyword>
<keyword evidence="5" id="KW-1185">Reference proteome</keyword>
<dbReference type="Pfam" id="PF00172">
    <property type="entry name" value="Zn_clus"/>
    <property type="match status" value="1"/>
</dbReference>
<dbReference type="Proteomes" id="UP001578633">
    <property type="component" value="Chromosome 1"/>
</dbReference>
<feature type="domain" description="Zn(2)-C6 fungal-type" evidence="3">
    <location>
        <begin position="19"/>
        <end position="49"/>
    </location>
</feature>
<evidence type="ECO:0000313" key="4">
    <source>
        <dbReference type="EMBL" id="KAL1801086.1"/>
    </source>
</evidence>
<sequence>MAGPGGGPSRRSHTKSRKGCKTCKRRHIRCDETFPQCRNCTKHQVRCDYMDSPTAMMPESPQSSQQPNLLWTPEIEATIELWRQTGEFPFPELRVYPQPQWRALTTVDLRLVHHLSSISNEMFRNRTSKSTLWTDMMPKFLSIAATHPFVMHSILAFSASHLAWISQSTETRNLAFHHASLALKGLHDGITNFTKHNSDAVLAASLLLAWQATDWRGWASLVTGTKTVIQSMQPWRHESLFADYIAEHTPMPNRHFMNPISTPISPEARREHMNALVDIHASLQRLQPYLVRNEQESKWVDQLKGYLDRLRSSNQPQSPEEQFNQLYALRKWLFWVPISLLAAKRGDVNVLIVLAHFYATALALEPMFPDVASVFVADLSLRPLEEINNLVQGFQDPRYDSRLQTMSYLVQFPLDMVSSYKTRREWSRQQMSSISPMQQQSAYALESINLDLENHIAQYSYGQSLSPAFAPSPLTFLPPGMTSAPTSPYLEVPRSGTVDTYGTASSYASSSSYASPLGSPAALLPPYSAPQEHAFAFGMQSGYPSGNPMTMPMQIVASQPHHHSPMSDAGNAQGQTTTAGYVPSQYSHA</sequence>
<protein>
    <recommendedName>
        <fullName evidence="3">Zn(2)-C6 fungal-type domain-containing protein</fullName>
    </recommendedName>
</protein>
<reference evidence="4 5" key="1">
    <citation type="submission" date="2024-09" db="EMBL/GenBank/DDBJ databases">
        <title>T2T genomes of carrot and Alternaria dauci and their utility for understanding host-pathogen interaction during carrot leaf blight disease.</title>
        <authorList>
            <person name="Liu W."/>
            <person name="Xu S."/>
            <person name="Ou C."/>
            <person name="Liu X."/>
            <person name="Zhuang F."/>
            <person name="Deng X.W."/>
        </authorList>
    </citation>
    <scope>NUCLEOTIDE SEQUENCE [LARGE SCALE GENOMIC DNA]</scope>
    <source>
        <strain evidence="4 5">A2016</strain>
    </source>
</reference>
<dbReference type="InterPro" id="IPR052400">
    <property type="entry name" value="Zn2-C6_fungal_TF"/>
</dbReference>
<dbReference type="InterPro" id="IPR036864">
    <property type="entry name" value="Zn2-C6_fun-type_DNA-bd_sf"/>
</dbReference>
<dbReference type="SMART" id="SM00066">
    <property type="entry name" value="GAL4"/>
    <property type="match status" value="1"/>
</dbReference>
<dbReference type="PROSITE" id="PS00463">
    <property type="entry name" value="ZN2_CY6_FUNGAL_1"/>
    <property type="match status" value="1"/>
</dbReference>
<accession>A0ABR3UX98</accession>
<organism evidence="4 5">
    <name type="scientific">Alternaria dauci</name>
    <dbReference type="NCBI Taxonomy" id="48095"/>
    <lineage>
        <taxon>Eukaryota</taxon>
        <taxon>Fungi</taxon>
        <taxon>Dikarya</taxon>
        <taxon>Ascomycota</taxon>
        <taxon>Pezizomycotina</taxon>
        <taxon>Dothideomycetes</taxon>
        <taxon>Pleosporomycetidae</taxon>
        <taxon>Pleosporales</taxon>
        <taxon>Pleosporineae</taxon>
        <taxon>Pleosporaceae</taxon>
        <taxon>Alternaria</taxon>
        <taxon>Alternaria sect. Porri</taxon>
    </lineage>
</organism>